<dbReference type="CDD" id="cd04301">
    <property type="entry name" value="NAT_SF"/>
    <property type="match status" value="1"/>
</dbReference>
<dbReference type="InterPro" id="IPR000182">
    <property type="entry name" value="GNAT_dom"/>
</dbReference>
<feature type="compositionally biased region" description="Basic and acidic residues" evidence="1">
    <location>
        <begin position="84"/>
        <end position="97"/>
    </location>
</feature>
<evidence type="ECO:0000313" key="4">
    <source>
        <dbReference type="Proteomes" id="UP001149165"/>
    </source>
</evidence>
<accession>A0A9W9KSC0</accession>
<dbReference type="PROSITE" id="PS51186">
    <property type="entry name" value="GNAT"/>
    <property type="match status" value="1"/>
</dbReference>
<dbReference type="PANTHER" id="PTHR42791">
    <property type="entry name" value="GNAT FAMILY ACETYLTRANSFERASE"/>
    <property type="match status" value="1"/>
</dbReference>
<dbReference type="Pfam" id="PF00583">
    <property type="entry name" value="Acetyltransf_1"/>
    <property type="match status" value="1"/>
</dbReference>
<organism evidence="3 4">
    <name type="scientific">Penicillium angulare</name>
    <dbReference type="NCBI Taxonomy" id="116970"/>
    <lineage>
        <taxon>Eukaryota</taxon>
        <taxon>Fungi</taxon>
        <taxon>Dikarya</taxon>
        <taxon>Ascomycota</taxon>
        <taxon>Pezizomycotina</taxon>
        <taxon>Eurotiomycetes</taxon>
        <taxon>Eurotiomycetidae</taxon>
        <taxon>Eurotiales</taxon>
        <taxon>Aspergillaceae</taxon>
        <taxon>Penicillium</taxon>
    </lineage>
</organism>
<dbReference type="InterPro" id="IPR016181">
    <property type="entry name" value="Acyl_CoA_acyltransferase"/>
</dbReference>
<reference evidence="3" key="1">
    <citation type="submission" date="2022-11" db="EMBL/GenBank/DDBJ databases">
        <authorList>
            <person name="Petersen C."/>
        </authorList>
    </citation>
    <scope>NUCLEOTIDE SEQUENCE</scope>
    <source>
        <strain evidence="3">IBT 30069</strain>
    </source>
</reference>
<reference evidence="3" key="2">
    <citation type="journal article" date="2023" name="IMA Fungus">
        <title>Comparative genomic study of the Penicillium genus elucidates a diverse pangenome and 15 lateral gene transfer events.</title>
        <authorList>
            <person name="Petersen C."/>
            <person name="Sorensen T."/>
            <person name="Nielsen M.R."/>
            <person name="Sondergaard T.E."/>
            <person name="Sorensen J.L."/>
            <person name="Fitzpatrick D.A."/>
            <person name="Frisvad J.C."/>
            <person name="Nielsen K.L."/>
        </authorList>
    </citation>
    <scope>NUCLEOTIDE SEQUENCE</scope>
    <source>
        <strain evidence="3">IBT 30069</strain>
    </source>
</reference>
<sequence>MDYTIEPVVEADLPTLGNFLHSAKLALSINRLIFLNWPNDKLQISLYSKAVKSGHENPSAECFKAVDNNTQEIIGYIVLGKKAPEEPEQDTGKERDAPTQAPPEGLNPPLLAEVNGAVGGVLKTVQDKDRFEITYMCVKPFAQRHGIGSKLVQLGFDRARAAGIPLFVCAEAPSIPFFTALGFKETEHVDIELRKYAPDNSGFGIFRLAGMIWHT</sequence>
<dbReference type="OrthoDB" id="410198at2759"/>
<protein>
    <recommendedName>
        <fullName evidence="2">N-acetyltransferase domain-containing protein</fullName>
    </recommendedName>
</protein>
<dbReference type="Proteomes" id="UP001149165">
    <property type="component" value="Unassembled WGS sequence"/>
</dbReference>
<dbReference type="GO" id="GO:0016747">
    <property type="term" value="F:acyltransferase activity, transferring groups other than amino-acyl groups"/>
    <property type="evidence" value="ECO:0007669"/>
    <property type="project" value="InterPro"/>
</dbReference>
<feature type="domain" description="N-acetyltransferase" evidence="2">
    <location>
        <begin position="63"/>
        <end position="210"/>
    </location>
</feature>
<dbReference type="Gene3D" id="3.40.630.30">
    <property type="match status" value="1"/>
</dbReference>
<proteinExistence type="predicted"/>
<evidence type="ECO:0000259" key="2">
    <source>
        <dbReference type="PROSITE" id="PS51186"/>
    </source>
</evidence>
<keyword evidence="4" id="KW-1185">Reference proteome</keyword>
<name>A0A9W9KSC0_9EURO</name>
<gene>
    <name evidence="3" type="ORF">N7456_000479</name>
</gene>
<evidence type="ECO:0000256" key="1">
    <source>
        <dbReference type="SAM" id="MobiDB-lite"/>
    </source>
</evidence>
<dbReference type="AlphaFoldDB" id="A0A9W9KSC0"/>
<dbReference type="PANTHER" id="PTHR42791:SF4">
    <property type="entry name" value="ACETYLTRANSFERASE, GNAT FAMILY FAMILY (AFU_ORTHOLOGUE AFUA_4G09540)-RELATED"/>
    <property type="match status" value="1"/>
</dbReference>
<comment type="caution">
    <text evidence="3">The sequence shown here is derived from an EMBL/GenBank/DDBJ whole genome shotgun (WGS) entry which is preliminary data.</text>
</comment>
<evidence type="ECO:0000313" key="3">
    <source>
        <dbReference type="EMBL" id="KAJ5116131.1"/>
    </source>
</evidence>
<dbReference type="SUPFAM" id="SSF55729">
    <property type="entry name" value="Acyl-CoA N-acyltransferases (Nat)"/>
    <property type="match status" value="1"/>
</dbReference>
<feature type="region of interest" description="Disordered" evidence="1">
    <location>
        <begin position="84"/>
        <end position="108"/>
    </location>
</feature>
<dbReference type="InterPro" id="IPR052523">
    <property type="entry name" value="Trichothecene_AcTrans"/>
</dbReference>
<dbReference type="EMBL" id="JAPQKH010000001">
    <property type="protein sequence ID" value="KAJ5116131.1"/>
    <property type="molecule type" value="Genomic_DNA"/>
</dbReference>